<dbReference type="RefSeq" id="XP_004183015.1">
    <property type="nucleotide sequence ID" value="XM_004182967.1"/>
</dbReference>
<evidence type="ECO:0000313" key="1">
    <source>
        <dbReference type="EMBL" id="ELP83669.1"/>
    </source>
</evidence>
<dbReference type="KEGG" id="eiv:EIN_467730"/>
<accession>A0A0A1TUH5</accession>
<proteinExistence type="predicted"/>
<dbReference type="SUPFAM" id="SSF49452">
    <property type="entry name" value="Starch-binding domain-like"/>
    <property type="match status" value="1"/>
</dbReference>
<dbReference type="Proteomes" id="UP000014680">
    <property type="component" value="Unassembled WGS sequence"/>
</dbReference>
<sequence>MSKNITITFCVNYVTYYGQNIIITLISNESEDSHVMEWTEGHNWIFKYTIPHPQELKWFYSVTDNLQAPLQEQLSSPRTCYFIQDTLSNDSWGIQYTETESLLKNSFVLDPLITALSKFTSLQISSVVFDSDIHKIENIFEVSKYKKNIILLVVCDNQKIFGLFASEEQQDEKCFKAIGNNSFFFWLFPIQRKVDNKKHFIEFKNDDTVILKNCCVDVDKDNQQDVITDEYKANRVLLLQLM</sequence>
<dbReference type="EMBL" id="KB207240">
    <property type="protein sequence ID" value="ELP83669.1"/>
    <property type="molecule type" value="Genomic_DNA"/>
</dbReference>
<dbReference type="GeneID" id="14882699"/>
<protein>
    <submittedName>
        <fullName evidence="1">Uncharacterized protein</fullName>
    </submittedName>
</protein>
<dbReference type="GO" id="GO:0030246">
    <property type="term" value="F:carbohydrate binding"/>
    <property type="evidence" value="ECO:0007669"/>
    <property type="project" value="InterPro"/>
</dbReference>
<dbReference type="VEuPathDB" id="AmoebaDB:EIN_467730"/>
<dbReference type="InterPro" id="IPR013784">
    <property type="entry name" value="Carb-bd-like_fold"/>
</dbReference>
<reference evidence="1 2" key="1">
    <citation type="submission" date="2012-10" db="EMBL/GenBank/DDBJ databases">
        <authorList>
            <person name="Zafar N."/>
            <person name="Inman J."/>
            <person name="Hall N."/>
            <person name="Lorenzi H."/>
            <person name="Caler E."/>
        </authorList>
    </citation>
    <scope>NUCLEOTIDE SEQUENCE [LARGE SCALE GENOMIC DNA]</scope>
    <source>
        <strain evidence="1 2">IP1</strain>
    </source>
</reference>
<gene>
    <name evidence="1" type="ORF">EIN_467730</name>
</gene>
<organism evidence="1 2">
    <name type="scientific">Entamoeba invadens IP1</name>
    <dbReference type="NCBI Taxonomy" id="370355"/>
    <lineage>
        <taxon>Eukaryota</taxon>
        <taxon>Amoebozoa</taxon>
        <taxon>Evosea</taxon>
        <taxon>Archamoebae</taxon>
        <taxon>Mastigamoebida</taxon>
        <taxon>Entamoebidae</taxon>
        <taxon>Entamoeba</taxon>
    </lineage>
</organism>
<name>A0A0A1TUH5_ENTIV</name>
<keyword evidence="2" id="KW-1185">Reference proteome</keyword>
<dbReference type="AlphaFoldDB" id="A0A0A1TUH5"/>
<evidence type="ECO:0000313" key="2">
    <source>
        <dbReference type="Proteomes" id="UP000014680"/>
    </source>
</evidence>